<name>Q2IXL7_RHOP2</name>
<dbReference type="KEGG" id="rpb:RPB_2338"/>
<dbReference type="InterPro" id="IPR038610">
    <property type="entry name" value="FliK-like_C_sf"/>
</dbReference>
<dbReference type="Gene3D" id="3.30.750.140">
    <property type="match status" value="1"/>
</dbReference>
<protein>
    <recommendedName>
        <fullName evidence="1">Flagellar hook-length control protein-like C-terminal domain-containing protein</fullName>
    </recommendedName>
</protein>
<feature type="domain" description="Flagellar hook-length control protein-like C-terminal" evidence="1">
    <location>
        <begin position="522"/>
        <end position="598"/>
    </location>
</feature>
<dbReference type="Proteomes" id="UP000008809">
    <property type="component" value="Chromosome"/>
</dbReference>
<gene>
    <name evidence="2" type="ordered locus">RPB_2338</name>
</gene>
<dbReference type="AlphaFoldDB" id="Q2IXL7"/>
<evidence type="ECO:0000313" key="2">
    <source>
        <dbReference type="EMBL" id="ABD07043.1"/>
    </source>
</evidence>
<sequence>MTGHARGEGISMAISVNPNLPVLALQGVTADVALQPGTVVQAKVLSILDNNQVRIAIGGQTVEATTQIPLQPGQSLQVAVSQTDQGIRLAVVNQPATASVTTANLAASSAALDTVTLAPQAITLTAQAAPSIVPSANALTPQQLTALTTAAQIAATQQTGLSSLFANLDAATDLASLPQAVRAAVEQVLAQRANLTPALTGADIQRAFQGSGILLEASLATGAQPATAGTDLKAALIVLRQVLSSALGGSATAAQAASTATTTPLLQSGQGTQLLAQAALLATQAELPNATAPTTAQATTPFATAGLATATSQMLASLGISVAATSGAATDAAEQALVRNVINQLTNVNASAPASPTAAAATAESAAALSALQAAIQANPQTAALLAKAGFANNALLLSLLPAVAGGARAGKVDDNAIARTNTPPPPIGGALPAAQPVMPANLDPHAPLDATLRRILTETEGSLARQTLLQVASLPDRTELAAAKFDAPQPRWSFEIPFTTPQGTAVAQFEISRDGDDGQTGAATHRVWRARFSLDVEPAGPVHALISLQGEKTSVRMWAERPSTATQLRAGAAQLSAALSRAELTPGDIVIRDGAPTAPPPAAAGHFLDRAL</sequence>
<evidence type="ECO:0000313" key="3">
    <source>
        <dbReference type="Proteomes" id="UP000008809"/>
    </source>
</evidence>
<organism evidence="2 3">
    <name type="scientific">Rhodopseudomonas palustris (strain HaA2)</name>
    <dbReference type="NCBI Taxonomy" id="316058"/>
    <lineage>
        <taxon>Bacteria</taxon>
        <taxon>Pseudomonadati</taxon>
        <taxon>Pseudomonadota</taxon>
        <taxon>Alphaproteobacteria</taxon>
        <taxon>Hyphomicrobiales</taxon>
        <taxon>Nitrobacteraceae</taxon>
        <taxon>Rhodopseudomonas</taxon>
    </lineage>
</organism>
<dbReference type="InterPro" id="IPR021136">
    <property type="entry name" value="Flagellar_hook_control-like_C"/>
</dbReference>
<dbReference type="STRING" id="316058.RPB_2338"/>
<dbReference type="HOGENOM" id="CLU_030873_0_0_5"/>
<proteinExistence type="predicted"/>
<keyword evidence="3" id="KW-1185">Reference proteome</keyword>
<accession>Q2IXL7</accession>
<dbReference type="eggNOG" id="COG3144">
    <property type="taxonomic scope" value="Bacteria"/>
</dbReference>
<evidence type="ECO:0000259" key="1">
    <source>
        <dbReference type="Pfam" id="PF02120"/>
    </source>
</evidence>
<dbReference type="Pfam" id="PF02120">
    <property type="entry name" value="Flg_hook"/>
    <property type="match status" value="1"/>
</dbReference>
<dbReference type="EMBL" id="CP000250">
    <property type="protein sequence ID" value="ABD07043.1"/>
    <property type="molecule type" value="Genomic_DNA"/>
</dbReference>
<reference evidence="2 3" key="1">
    <citation type="submission" date="2006-01" db="EMBL/GenBank/DDBJ databases">
        <title>Complete sequence of Rhodopseudomonas palustris HaA2.</title>
        <authorList>
            <consortium name="US DOE Joint Genome Institute"/>
            <person name="Copeland A."/>
            <person name="Lucas S."/>
            <person name="Lapidus A."/>
            <person name="Barry K."/>
            <person name="Detter J.C."/>
            <person name="Glavina T."/>
            <person name="Hammon N."/>
            <person name="Israni S."/>
            <person name="Pitluck S."/>
            <person name="Chain P."/>
            <person name="Malfatti S."/>
            <person name="Shin M."/>
            <person name="Vergez L."/>
            <person name="Schmutz J."/>
            <person name="Larimer F."/>
            <person name="Land M."/>
            <person name="Hauser L."/>
            <person name="Pelletier D.A."/>
            <person name="Kyrpides N."/>
            <person name="Anderson I."/>
            <person name="Oda Y."/>
            <person name="Harwood C.S."/>
            <person name="Richardson P."/>
        </authorList>
    </citation>
    <scope>NUCLEOTIDE SEQUENCE [LARGE SCALE GENOMIC DNA]</scope>
    <source>
        <strain evidence="2 3">HaA2</strain>
    </source>
</reference>